<dbReference type="Pfam" id="PF02620">
    <property type="entry name" value="YceD"/>
    <property type="match status" value="1"/>
</dbReference>
<feature type="region of interest" description="Disordered" evidence="6">
    <location>
        <begin position="144"/>
        <end position="168"/>
    </location>
</feature>
<dbReference type="GO" id="GO:0042254">
    <property type="term" value="P:ribosome biogenesis"/>
    <property type="evidence" value="ECO:0007669"/>
    <property type="project" value="UniProtKB-KW"/>
</dbReference>
<gene>
    <name evidence="7" type="ORF">C0630_01920</name>
</gene>
<name>A0A2N6CZX1_9GAMM</name>
<dbReference type="RefSeq" id="WP_273437511.1">
    <property type="nucleotide sequence ID" value="NZ_CAXXYC010000003.1"/>
</dbReference>
<evidence type="ECO:0000256" key="2">
    <source>
        <dbReference type="ARBA" id="ARBA00010740"/>
    </source>
</evidence>
<dbReference type="Proteomes" id="UP000235015">
    <property type="component" value="Unassembled WGS sequence"/>
</dbReference>
<evidence type="ECO:0000313" key="8">
    <source>
        <dbReference type="Proteomes" id="UP000235015"/>
    </source>
</evidence>
<dbReference type="AlphaFoldDB" id="A0A2N6CZX1"/>
<dbReference type="InterPro" id="IPR039255">
    <property type="entry name" value="YceD_bac"/>
</dbReference>
<evidence type="ECO:0000256" key="1">
    <source>
        <dbReference type="ARBA" id="ARBA00002868"/>
    </source>
</evidence>
<protein>
    <recommendedName>
        <fullName evidence="3">Large ribosomal RNA subunit accumulation protein YceD</fullName>
    </recommendedName>
    <alternativeName>
        <fullName evidence="5">23S rRNA accumulation protein YceD</fullName>
    </alternativeName>
</protein>
<proteinExistence type="inferred from homology"/>
<comment type="function">
    <text evidence="1">Plays a role in synthesis, processing and/or stability of 23S rRNA.</text>
</comment>
<dbReference type="InterPro" id="IPR003772">
    <property type="entry name" value="YceD"/>
</dbReference>
<comment type="similarity">
    <text evidence="2">Belongs to the DUF177 domain family.</text>
</comment>
<evidence type="ECO:0000256" key="4">
    <source>
        <dbReference type="ARBA" id="ARBA00022517"/>
    </source>
</evidence>
<dbReference type="PANTHER" id="PTHR38099">
    <property type="entry name" value="LARGE RIBOSOMAL RNA SUBUNIT ACCUMULATION PROTEIN YCED"/>
    <property type="match status" value="1"/>
</dbReference>
<evidence type="ECO:0000256" key="6">
    <source>
        <dbReference type="SAM" id="MobiDB-lite"/>
    </source>
</evidence>
<dbReference type="STRING" id="1111735.GCA_000428045_02685"/>
<keyword evidence="4" id="KW-0690">Ribosome biogenesis</keyword>
<dbReference type="PANTHER" id="PTHR38099:SF1">
    <property type="entry name" value="LARGE RIBOSOMAL RNA SUBUNIT ACCUMULATION PROTEIN YCED"/>
    <property type="match status" value="1"/>
</dbReference>
<accession>A0A2N6CZX1</accession>
<organism evidence="7 8">
    <name type="scientific">Sedimenticola selenatireducens</name>
    <dbReference type="NCBI Taxonomy" id="191960"/>
    <lineage>
        <taxon>Bacteria</taxon>
        <taxon>Pseudomonadati</taxon>
        <taxon>Pseudomonadota</taxon>
        <taxon>Gammaproteobacteria</taxon>
        <taxon>Chromatiales</taxon>
        <taxon>Sedimenticolaceae</taxon>
        <taxon>Sedimenticola</taxon>
    </lineage>
</organism>
<comment type="caution">
    <text evidence="7">The sequence shown here is derived from an EMBL/GenBank/DDBJ whole genome shotgun (WGS) entry which is preliminary data.</text>
</comment>
<evidence type="ECO:0000256" key="3">
    <source>
        <dbReference type="ARBA" id="ARBA00015716"/>
    </source>
</evidence>
<dbReference type="EMBL" id="PKUN01000002">
    <property type="protein sequence ID" value="PLX62946.1"/>
    <property type="molecule type" value="Genomic_DNA"/>
</dbReference>
<evidence type="ECO:0000313" key="7">
    <source>
        <dbReference type="EMBL" id="PLX62946.1"/>
    </source>
</evidence>
<reference evidence="7 8" key="1">
    <citation type="submission" date="2017-11" db="EMBL/GenBank/DDBJ databases">
        <title>Genome-resolved metagenomics identifies genetic mobility, metabolic interactions, and unexpected diversity in perchlorate-reducing communities.</title>
        <authorList>
            <person name="Barnum T.P."/>
            <person name="Figueroa I.A."/>
            <person name="Carlstrom C.I."/>
            <person name="Lucas L.N."/>
            <person name="Engelbrektson A.L."/>
            <person name="Coates J.D."/>
        </authorList>
    </citation>
    <scope>NUCLEOTIDE SEQUENCE [LARGE SCALE GENOMIC DNA]</scope>
    <source>
        <strain evidence="7">BM301</strain>
    </source>
</reference>
<sequence>MSSRLPEFIDPRRLANQGGGYSGTVELGDLPRLSGALMDTGGVAEFNLEFYRDNRNRARIKGQIQADLVLECQRCLGAMVLPVSAVLDLAVIQVPEEAERLPESCDPVWVEEDTLRLLDLVEDELILAIPQVPRHEPDACRVAGVNPVQGETADQEQEDDASDKPNPFAVLAGFKSDK</sequence>
<dbReference type="GO" id="GO:0005829">
    <property type="term" value="C:cytosol"/>
    <property type="evidence" value="ECO:0007669"/>
    <property type="project" value="TreeGrafter"/>
</dbReference>
<evidence type="ECO:0000256" key="5">
    <source>
        <dbReference type="ARBA" id="ARBA00031841"/>
    </source>
</evidence>